<dbReference type="GeneID" id="101837165"/>
<dbReference type="STRING" id="10036.ENSMAUP00000000671"/>
<reference evidence="5" key="1">
    <citation type="submission" date="2025-08" db="UniProtKB">
        <authorList>
            <consortium name="RefSeq"/>
        </authorList>
    </citation>
    <scope>IDENTIFICATION</scope>
    <source>
        <tissue evidence="5">Liver</tissue>
    </source>
</reference>
<sequence>MPGGALCSTISIGTVLSADEPTSPKKPKSVPEPTPRDMEPEVTSPRPSEWTSVRIGPEENVAGQDVLAVRVLVTSEDSSSDTESDYSDTRAPWARACEERSQLPESPPRSKPPTRHVSLREPLTRPVSLLHHEESQALPALLRTHSLQSPVPSKYQSWRRKFQSSSTPMSRRAPSPPKEPPPPLPSLSSSSSLSSAFSLASELGHTSDNSSPPQVPAYNLHCPPVSRGDCSPTPLYLRRARAQGISKEIPLYLPHVPMLESTGLVSPGGEDFSNSTEMTSEDCQEARAPLGSTKSMYKDYHPVARKDQYLHNQNIALRAAGNPREVREGPRRDQTGTPQPSEERKLGLKKLVLTPEQKSMLLDWSDSTPEHKAGKQLSQERAENGRNCTLKPFCSSTSPRTVKEKLLSQTGTREEMRTPAVKVPREREVPPPKSPLRLIANAILKSLLPNSEGGKKTCPKPESKTSPRGQPHGFTRSFSLRKPSSNKDGDQQSPGRHMAKKASTFFSLASPTSKAAQASDLSLPDPILRSRSLPNRPSKMFSATTSPPPGSKTEDVPTLLEKVSLQDATQVPKKRASRISNLGLKDKSFESFLQECKQRKDIGDFFTSSKEKGPPGNRVPSLEKLAQPLGSTSLGQVAQPSTGRDARLGAPVTEATSSPSSTTSSSADEDFDSQLSSRLKEKTPKRRRKLERLLVKQEELKRLHKAQAIRRQLEEVEERQRTSEIQGVKLEKVLRGETDSGTQDEAQLLQEWFKLVLEKNKLMRYESELLIMAQELELEDQQSRLEQKLRQKMLKDEGQKDENDLEEEQEIFKEMMQVIEQRNKLVESLEEQRVKERTQDQHFENFVLSRGCQLSRT</sequence>
<feature type="compositionally biased region" description="Basic and acidic residues" evidence="2">
    <location>
        <begin position="604"/>
        <end position="613"/>
    </location>
</feature>
<feature type="compositionally biased region" description="Polar residues" evidence="2">
    <location>
        <begin position="504"/>
        <end position="520"/>
    </location>
</feature>
<feature type="compositionally biased region" description="Low complexity" evidence="2">
    <location>
        <begin position="656"/>
        <end position="666"/>
    </location>
</feature>
<feature type="region of interest" description="Disordered" evidence="2">
    <location>
        <begin position="604"/>
        <end position="684"/>
    </location>
</feature>
<dbReference type="eggNOG" id="ENOG502QWDX">
    <property type="taxonomic scope" value="Eukaryota"/>
</dbReference>
<dbReference type="SMART" id="SM01203">
    <property type="entry name" value="DUF3585"/>
    <property type="match status" value="1"/>
</dbReference>
<dbReference type="AlphaFoldDB" id="A0A1U7QVQ8"/>
<feature type="compositionally biased region" description="Basic and acidic residues" evidence="2">
    <location>
        <begin position="324"/>
        <end position="334"/>
    </location>
</feature>
<proteinExistence type="predicted"/>
<feature type="compositionally biased region" description="Basic and acidic residues" evidence="2">
    <location>
        <begin position="401"/>
        <end position="430"/>
    </location>
</feature>
<feature type="compositionally biased region" description="Pro residues" evidence="2">
    <location>
        <begin position="174"/>
        <end position="185"/>
    </location>
</feature>
<dbReference type="InterPro" id="IPR050540">
    <property type="entry name" value="F-actin_Monoox_Mical"/>
</dbReference>
<evidence type="ECO:0000313" key="4">
    <source>
        <dbReference type="Proteomes" id="UP000886700"/>
    </source>
</evidence>
<feature type="compositionally biased region" description="Basic and acidic residues" evidence="2">
    <location>
        <begin position="368"/>
        <end position="384"/>
    </location>
</feature>
<dbReference type="RefSeq" id="XP_005075723.3">
    <property type="nucleotide sequence ID" value="XM_005075666.4"/>
</dbReference>
<feature type="compositionally biased region" description="Polar residues" evidence="2">
    <location>
        <begin position="629"/>
        <end position="642"/>
    </location>
</feature>
<protein>
    <submittedName>
        <fullName evidence="5">MICAL C-terminal-like protein isoform X1</fullName>
    </submittedName>
</protein>
<feature type="region of interest" description="Disordered" evidence="2">
    <location>
        <begin position="318"/>
        <end position="555"/>
    </location>
</feature>
<feature type="region of interest" description="Disordered" evidence="2">
    <location>
        <begin position="73"/>
        <end position="224"/>
    </location>
</feature>
<feature type="domain" description="BMERB" evidence="3">
    <location>
        <begin position="696"/>
        <end position="845"/>
    </location>
</feature>
<evidence type="ECO:0000256" key="2">
    <source>
        <dbReference type="SAM" id="MobiDB-lite"/>
    </source>
</evidence>
<evidence type="ECO:0000256" key="1">
    <source>
        <dbReference type="SAM" id="Coils"/>
    </source>
</evidence>
<feature type="compositionally biased region" description="Low complexity" evidence="2">
    <location>
        <begin position="186"/>
        <end position="203"/>
    </location>
</feature>
<dbReference type="PROSITE" id="PS51848">
    <property type="entry name" value="BMERB"/>
    <property type="match status" value="1"/>
</dbReference>
<dbReference type="Proteomes" id="UP000886700">
    <property type="component" value="Unplaced"/>
</dbReference>
<keyword evidence="4" id="KW-1185">Reference proteome</keyword>
<feature type="region of interest" description="Disordered" evidence="2">
    <location>
        <begin position="1"/>
        <end position="61"/>
    </location>
</feature>
<feature type="coiled-coil region" evidence="1">
    <location>
        <begin position="687"/>
        <end position="726"/>
    </location>
</feature>
<feature type="compositionally biased region" description="Polar residues" evidence="2">
    <location>
        <begin position="145"/>
        <end position="156"/>
    </location>
</feature>
<feature type="coiled-coil region" evidence="1">
    <location>
        <begin position="771"/>
        <end position="839"/>
    </location>
</feature>
<gene>
    <name evidence="5" type="primary">LOC101837165</name>
</gene>
<dbReference type="PANTHER" id="PTHR23167">
    <property type="entry name" value="CALPONIN HOMOLOGY DOMAIN-CONTAINING PROTEIN DDB_G0272472-RELATED"/>
    <property type="match status" value="1"/>
</dbReference>
<dbReference type="KEGG" id="maua:101837165"/>
<evidence type="ECO:0000313" key="5">
    <source>
        <dbReference type="RefSeq" id="XP_005075723.3"/>
    </source>
</evidence>
<organism evidence="4 5">
    <name type="scientific">Mesocricetus auratus</name>
    <name type="common">Golden hamster</name>
    <dbReference type="NCBI Taxonomy" id="10036"/>
    <lineage>
        <taxon>Eukaryota</taxon>
        <taxon>Metazoa</taxon>
        <taxon>Chordata</taxon>
        <taxon>Craniata</taxon>
        <taxon>Vertebrata</taxon>
        <taxon>Euteleostomi</taxon>
        <taxon>Mammalia</taxon>
        <taxon>Eutheria</taxon>
        <taxon>Euarchontoglires</taxon>
        <taxon>Glires</taxon>
        <taxon>Rodentia</taxon>
        <taxon>Myomorpha</taxon>
        <taxon>Muroidea</taxon>
        <taxon>Cricetidae</taxon>
        <taxon>Cricetinae</taxon>
        <taxon>Mesocricetus</taxon>
    </lineage>
</organism>
<dbReference type="InterPro" id="IPR022735">
    <property type="entry name" value="bMERB_dom"/>
</dbReference>
<evidence type="ECO:0000259" key="3">
    <source>
        <dbReference type="PROSITE" id="PS51848"/>
    </source>
</evidence>
<dbReference type="Pfam" id="PF12130">
    <property type="entry name" value="bMERB_dom"/>
    <property type="match status" value="1"/>
</dbReference>
<feature type="compositionally biased region" description="Basic and acidic residues" evidence="2">
    <location>
        <begin position="453"/>
        <end position="465"/>
    </location>
</feature>
<dbReference type="PANTHER" id="PTHR23167:SF39">
    <property type="entry name" value="[F-ACTIN]-MONOOXYGENASE MICAL2"/>
    <property type="match status" value="1"/>
</dbReference>
<accession>A0A1U7QVQ8</accession>
<keyword evidence="1" id="KW-0175">Coiled coil</keyword>
<name>A0A1U7QVQ8_MESAU</name>